<dbReference type="GeneID" id="19012595"/>
<evidence type="ECO:0000256" key="1">
    <source>
        <dbReference type="SAM" id="Coils"/>
    </source>
</evidence>
<evidence type="ECO:0000313" key="2">
    <source>
        <dbReference type="EMBL" id="CCO18849.1"/>
    </source>
</evidence>
<proteinExistence type="predicted"/>
<keyword evidence="1" id="KW-0175">Coiled coil</keyword>
<dbReference type="AlphaFoldDB" id="K8ELJ9"/>
<dbReference type="EMBL" id="FO082267">
    <property type="protein sequence ID" value="CCO18849.1"/>
    <property type="molecule type" value="Genomic_DNA"/>
</dbReference>
<sequence length="392" mass="45547">MNISDEEYEELESYFQLKLKDKEEQLRHALQMRCEAEEKAFFAVSKVDEIRGNCKLEIEKWREKAERAFMITDDIDHAKWKEALIKFDLIDIDSEDDDDTNNKKKRGSNATKFNLNSMESLAEFRFEFQSNVLLLKKTKEEYLRMEKTLSAMEQENRKLFLKLKDTNALLKSVREEDLSDATKRNEALRRENLTVSQELANASASLSETKAEMMKWKRTAEMLMKEEEIVKADIFDDENEEGNGITFGGKQLRMRKMELSLEKALVAKEELEKKVKRLESEVRKEEEEKERALRKEEIASAALAACSVPFPPSSSSKTTKTTQTSAEAKHVVKLSAASHIAELEKKIEQLELRNEILTETLEKSEYEYARELALIQSEHERMLAVVSREHLV</sequence>
<dbReference type="KEGG" id="bpg:Bathy12g00780"/>
<accession>K8ELJ9</accession>
<feature type="coiled-coil region" evidence="1">
    <location>
        <begin position="333"/>
        <end position="367"/>
    </location>
</feature>
<reference evidence="2 3" key="1">
    <citation type="submission" date="2011-10" db="EMBL/GenBank/DDBJ databases">
        <authorList>
            <person name="Genoscope - CEA"/>
        </authorList>
    </citation>
    <scope>NUCLEOTIDE SEQUENCE [LARGE SCALE GENOMIC DNA]</scope>
    <source>
        <strain evidence="2 3">RCC 1105</strain>
    </source>
</reference>
<gene>
    <name evidence="2" type="ordered locus">Bathy12g00780</name>
</gene>
<evidence type="ECO:0000313" key="3">
    <source>
        <dbReference type="Proteomes" id="UP000198341"/>
    </source>
</evidence>
<organism evidence="2 3">
    <name type="scientific">Bathycoccus prasinos</name>
    <dbReference type="NCBI Taxonomy" id="41875"/>
    <lineage>
        <taxon>Eukaryota</taxon>
        <taxon>Viridiplantae</taxon>
        <taxon>Chlorophyta</taxon>
        <taxon>Mamiellophyceae</taxon>
        <taxon>Mamiellales</taxon>
        <taxon>Bathycoccaceae</taxon>
        <taxon>Bathycoccus</taxon>
    </lineage>
</organism>
<name>K8ELJ9_9CHLO</name>
<protein>
    <submittedName>
        <fullName evidence="2">Uncharacterized protein</fullName>
    </submittedName>
</protein>
<dbReference type="Proteomes" id="UP000198341">
    <property type="component" value="Chromosome 12"/>
</dbReference>
<feature type="coiled-coil region" evidence="1">
    <location>
        <begin position="135"/>
        <end position="226"/>
    </location>
</feature>
<keyword evidence="3" id="KW-1185">Reference proteome</keyword>
<feature type="coiled-coil region" evidence="1">
    <location>
        <begin position="254"/>
        <end position="302"/>
    </location>
</feature>
<dbReference type="RefSeq" id="XP_007509734.1">
    <property type="nucleotide sequence ID" value="XM_007509672.1"/>
</dbReference>